<dbReference type="CDD" id="cd00371">
    <property type="entry name" value="HMA"/>
    <property type="match status" value="1"/>
</dbReference>
<evidence type="ECO:0000259" key="1">
    <source>
        <dbReference type="PROSITE" id="PS50846"/>
    </source>
</evidence>
<evidence type="ECO:0000313" key="3">
    <source>
        <dbReference type="Proteomes" id="UP001596414"/>
    </source>
</evidence>
<accession>A0ABD5X7M2</accession>
<dbReference type="Proteomes" id="UP001596414">
    <property type="component" value="Unassembled WGS sequence"/>
</dbReference>
<feature type="domain" description="HMA" evidence="1">
    <location>
        <begin position="2"/>
        <end position="66"/>
    </location>
</feature>
<dbReference type="SUPFAM" id="SSF55008">
    <property type="entry name" value="HMA, heavy metal-associated domain"/>
    <property type="match status" value="1"/>
</dbReference>
<dbReference type="AlphaFoldDB" id="A0ABD5X7M2"/>
<gene>
    <name evidence="2" type="ORF">ACFQJ7_14630</name>
</gene>
<dbReference type="InterPro" id="IPR006121">
    <property type="entry name" value="HMA_dom"/>
</dbReference>
<comment type="caution">
    <text evidence="2">The sequence shown here is derived from an EMBL/GenBank/DDBJ whole genome shotgun (WGS) entry which is preliminary data.</text>
</comment>
<proteinExistence type="predicted"/>
<dbReference type="EMBL" id="JBHSZQ010000049">
    <property type="protein sequence ID" value="MFC7127238.1"/>
    <property type="molecule type" value="Genomic_DNA"/>
</dbReference>
<dbReference type="Gene3D" id="3.30.70.100">
    <property type="match status" value="1"/>
</dbReference>
<sequence length="67" mass="7064">MGQQTYTVTGMSCGGCEENVENSVREINSVSHVDADHENNSVEVIGDGVSDTDVVTAIKDAGYEIDA</sequence>
<evidence type="ECO:0000313" key="2">
    <source>
        <dbReference type="EMBL" id="MFC7127238.1"/>
    </source>
</evidence>
<protein>
    <submittedName>
        <fullName evidence="2">Heavy-metal-associated domain-containing protein</fullName>
    </submittedName>
</protein>
<name>A0ABD5X7M2_9EURY</name>
<dbReference type="Pfam" id="PF00403">
    <property type="entry name" value="HMA"/>
    <property type="match status" value="1"/>
</dbReference>
<organism evidence="2 3">
    <name type="scientific">Halovenus rubra</name>
    <dbReference type="NCBI Taxonomy" id="869890"/>
    <lineage>
        <taxon>Archaea</taxon>
        <taxon>Methanobacteriati</taxon>
        <taxon>Methanobacteriota</taxon>
        <taxon>Stenosarchaea group</taxon>
        <taxon>Halobacteria</taxon>
        <taxon>Halobacteriales</taxon>
        <taxon>Haloarculaceae</taxon>
        <taxon>Halovenus</taxon>
    </lineage>
</organism>
<reference evidence="2 3" key="1">
    <citation type="journal article" date="2014" name="Int. J. Syst. Evol. Microbiol.">
        <title>Complete genome sequence of Corynebacterium casei LMG S-19264T (=DSM 44701T), isolated from a smear-ripened cheese.</title>
        <authorList>
            <consortium name="US DOE Joint Genome Institute (JGI-PGF)"/>
            <person name="Walter F."/>
            <person name="Albersmeier A."/>
            <person name="Kalinowski J."/>
            <person name="Ruckert C."/>
        </authorList>
    </citation>
    <scope>NUCLEOTIDE SEQUENCE [LARGE SCALE GENOMIC DNA]</scope>
    <source>
        <strain evidence="2 3">CGMCC 4.7215</strain>
    </source>
</reference>
<dbReference type="PROSITE" id="PS50846">
    <property type="entry name" value="HMA_2"/>
    <property type="match status" value="1"/>
</dbReference>
<dbReference type="InterPro" id="IPR036163">
    <property type="entry name" value="HMA_dom_sf"/>
</dbReference>
<dbReference type="RefSeq" id="WP_267636626.1">
    <property type="nucleotide sequence ID" value="NZ_JAODIY010000005.1"/>
</dbReference>